<dbReference type="OrthoDB" id="6778765at2759"/>
<dbReference type="Proteomes" id="UP001152795">
    <property type="component" value="Unassembled WGS sequence"/>
</dbReference>
<evidence type="ECO:0000313" key="1">
    <source>
        <dbReference type="EMBL" id="CAB4029024.1"/>
    </source>
</evidence>
<keyword evidence="2" id="KW-1185">Reference proteome</keyword>
<proteinExistence type="predicted"/>
<dbReference type="AlphaFoldDB" id="A0A6S7JFY3"/>
<sequence length="147" mass="16466">MLVRCKDTRKTTEPAASNESAATVPFQVEEVDYQLPLVEQNLMRANAITYVTGYLLRKCLQKHNCQVCSKVLSNQNELDSSDKLFCYFKAYDNKKGLYGGLTVPTTSLVQYVTNVEDQFIKAFPNKMSQTGIGKSLVDALPKLQVSE</sequence>
<dbReference type="EMBL" id="CACRXK020015888">
    <property type="protein sequence ID" value="CAB4029024.1"/>
    <property type="molecule type" value="Genomic_DNA"/>
</dbReference>
<gene>
    <name evidence="1" type="ORF">PACLA_8A020111</name>
</gene>
<accession>A0A6S7JFY3</accession>
<reference evidence="1" key="1">
    <citation type="submission" date="2020-04" db="EMBL/GenBank/DDBJ databases">
        <authorList>
            <person name="Alioto T."/>
            <person name="Alioto T."/>
            <person name="Gomez Garrido J."/>
        </authorList>
    </citation>
    <scope>NUCLEOTIDE SEQUENCE</scope>
    <source>
        <strain evidence="1">A484AB</strain>
    </source>
</reference>
<feature type="non-terminal residue" evidence="1">
    <location>
        <position position="147"/>
    </location>
</feature>
<comment type="caution">
    <text evidence="1">The sequence shown here is derived from an EMBL/GenBank/DDBJ whole genome shotgun (WGS) entry which is preliminary data.</text>
</comment>
<name>A0A6S7JFY3_PARCT</name>
<protein>
    <submittedName>
        <fullName evidence="1">Uncharacterized protein</fullName>
    </submittedName>
</protein>
<evidence type="ECO:0000313" key="2">
    <source>
        <dbReference type="Proteomes" id="UP001152795"/>
    </source>
</evidence>
<organism evidence="1 2">
    <name type="scientific">Paramuricea clavata</name>
    <name type="common">Red gorgonian</name>
    <name type="synonym">Violescent sea-whip</name>
    <dbReference type="NCBI Taxonomy" id="317549"/>
    <lineage>
        <taxon>Eukaryota</taxon>
        <taxon>Metazoa</taxon>
        <taxon>Cnidaria</taxon>
        <taxon>Anthozoa</taxon>
        <taxon>Octocorallia</taxon>
        <taxon>Malacalcyonacea</taxon>
        <taxon>Plexauridae</taxon>
        <taxon>Paramuricea</taxon>
    </lineage>
</organism>